<name>A0A521CXY7_9FLAO</name>
<dbReference type="Proteomes" id="UP000468990">
    <property type="component" value="Unassembled WGS sequence"/>
</dbReference>
<proteinExistence type="predicted"/>
<dbReference type="EMBL" id="WKKG01000001">
    <property type="protein sequence ID" value="MRX67039.1"/>
    <property type="molecule type" value="Genomic_DNA"/>
</dbReference>
<keyword evidence="4" id="KW-1185">Reference proteome</keyword>
<protein>
    <submittedName>
        <fullName evidence="2">Uncharacterized protein</fullName>
    </submittedName>
</protein>
<dbReference type="RefSeq" id="WP_142450601.1">
    <property type="nucleotide sequence ID" value="NZ_FXTA01000002.1"/>
</dbReference>
<dbReference type="Proteomes" id="UP000317289">
    <property type="component" value="Unassembled WGS sequence"/>
</dbReference>
<reference evidence="1 4" key="2">
    <citation type="submission" date="2019-11" db="EMBL/GenBank/DDBJ databases">
        <title>Flavobacterium resistens genome.</title>
        <authorList>
            <person name="Wilson V.M."/>
            <person name="Newman J.D."/>
        </authorList>
    </citation>
    <scope>NUCLEOTIDE SEQUENCE [LARGE SCALE GENOMIC DNA]</scope>
    <source>
        <strain evidence="1 4">DSM 19382</strain>
    </source>
</reference>
<gene>
    <name evidence="1" type="ORF">GJU42_03580</name>
    <name evidence="2" type="ORF">SAMN06265349_102973</name>
</gene>
<evidence type="ECO:0000313" key="3">
    <source>
        <dbReference type="Proteomes" id="UP000317289"/>
    </source>
</evidence>
<evidence type="ECO:0000313" key="1">
    <source>
        <dbReference type="EMBL" id="MRX67039.1"/>
    </source>
</evidence>
<dbReference type="EMBL" id="FXTA01000002">
    <property type="protein sequence ID" value="SMO63611.1"/>
    <property type="molecule type" value="Genomic_DNA"/>
</dbReference>
<evidence type="ECO:0000313" key="4">
    <source>
        <dbReference type="Proteomes" id="UP000468990"/>
    </source>
</evidence>
<organism evidence="2 3">
    <name type="scientific">Flavobacterium resistens</name>
    <dbReference type="NCBI Taxonomy" id="443612"/>
    <lineage>
        <taxon>Bacteria</taxon>
        <taxon>Pseudomonadati</taxon>
        <taxon>Bacteroidota</taxon>
        <taxon>Flavobacteriia</taxon>
        <taxon>Flavobacteriales</taxon>
        <taxon>Flavobacteriaceae</taxon>
        <taxon>Flavobacterium</taxon>
    </lineage>
</organism>
<accession>A0A521CXY7</accession>
<dbReference type="OrthoDB" id="1376841at2"/>
<evidence type="ECO:0000313" key="2">
    <source>
        <dbReference type="EMBL" id="SMO63611.1"/>
    </source>
</evidence>
<dbReference type="AlphaFoldDB" id="A0A521CXY7"/>
<sequence length="392" mass="45711">MKPRVPNFYEILILLLFPLYGFTQPSRMAEVHFIFYDKSQEVSKEVLTDQYKLLTSSSGNYNPANYRYDNPSKTSIISETIVYNDVHLLIVHQKDTMQLIFKTKGAKRLKFKVDRLDFKQGTFVIDNEATTMLDFKNNKSTYYNYILSILPKNIYNIEENHIYAELKKLKLRYGIKEDDLSTKKENQLVEISTLSEPLILKKYKAYLSEADAGENDIIDDGKVYHSPDHKIRIFVFERESCGAHCNIYYNSFIHFNLDKKIPNSLATAFFPIDAILKLNNDNYLVLQTGVDGGGIDINENKIATLIQFKNEKISIGKTYVLPDLPTSEKLKSISVIRDTMSEAEKNKDYFLKFDPKTNILQYRYWRYLNDEQTKKKVYSGKFIFDGDCFRVL</sequence>
<reference evidence="2 3" key="1">
    <citation type="submission" date="2017-05" db="EMBL/GenBank/DDBJ databases">
        <authorList>
            <person name="Varghese N."/>
            <person name="Submissions S."/>
        </authorList>
    </citation>
    <scope>NUCLEOTIDE SEQUENCE [LARGE SCALE GENOMIC DNA]</scope>
    <source>
        <strain evidence="2 3">DSM 19382</strain>
    </source>
</reference>